<dbReference type="HOGENOM" id="CLU_2586345_0_0_3"/>
<dbReference type="AlphaFoldDB" id="K9YWG8"/>
<dbReference type="EMBL" id="CP003944">
    <property type="protein sequence ID" value="AFZ51239.1"/>
    <property type="molecule type" value="Genomic_DNA"/>
</dbReference>
<name>K9YWG8_DACS8</name>
<proteinExistence type="predicted"/>
<organism evidence="1 2">
    <name type="scientific">Dactylococcopsis salina (strain PCC 8305)</name>
    <name type="common">Myxobactron salinum</name>
    <dbReference type="NCBI Taxonomy" id="13035"/>
    <lineage>
        <taxon>Bacteria</taxon>
        <taxon>Bacillati</taxon>
        <taxon>Cyanobacteriota</taxon>
        <taxon>Cyanophyceae</taxon>
        <taxon>Nodosilineales</taxon>
        <taxon>Cymatolegaceae</taxon>
        <taxon>Dactylococcopsis</taxon>
    </lineage>
</organism>
<protein>
    <recommendedName>
        <fullName evidence="3">Addiction module component</fullName>
    </recommendedName>
</protein>
<keyword evidence="2" id="KW-1185">Reference proteome</keyword>
<dbReference type="KEGG" id="dsl:Dacsa_2660"/>
<dbReference type="Proteomes" id="UP000010482">
    <property type="component" value="Chromosome"/>
</dbReference>
<gene>
    <name evidence="1" type="ORF">Dacsa_2660</name>
</gene>
<dbReference type="OrthoDB" id="465500at2"/>
<dbReference type="RefSeq" id="WP_015230228.1">
    <property type="nucleotide sequence ID" value="NC_019780.1"/>
</dbReference>
<sequence>MTNHYIQVLSQIKSLSLSEKLKLLGDLKELVNQPVEVEGEDETIPIEEIIQSQTAWDDYTSGKDQGISSQELKHQLLEDNFA</sequence>
<reference evidence="1" key="1">
    <citation type="submission" date="2012-04" db="EMBL/GenBank/DDBJ databases">
        <title>Finished genome of Dactylococcopsis salina PCC 8305.</title>
        <authorList>
            <consortium name="US DOE Joint Genome Institute"/>
            <person name="Gugger M."/>
            <person name="Coursin T."/>
            <person name="Rippka R."/>
            <person name="Tandeau De Marsac N."/>
            <person name="Huntemann M."/>
            <person name="Wei C.-L."/>
            <person name="Han J."/>
            <person name="Detter J.C."/>
            <person name="Han C."/>
            <person name="Tapia R."/>
            <person name="Daligault H."/>
            <person name="Chen A."/>
            <person name="Krypides N."/>
            <person name="Mavromatis K."/>
            <person name="Markowitz V."/>
            <person name="Szeto E."/>
            <person name="Ivanova N."/>
            <person name="Ovchinnikova G."/>
            <person name="Pagani I."/>
            <person name="Pati A."/>
            <person name="Goodwin L."/>
            <person name="Peters L."/>
            <person name="Pitluck S."/>
            <person name="Woyke T."/>
            <person name="Kerfeld C."/>
        </authorList>
    </citation>
    <scope>NUCLEOTIDE SEQUENCE [LARGE SCALE GENOMIC DNA]</scope>
    <source>
        <strain evidence="1">PCC 8305</strain>
    </source>
</reference>
<dbReference type="eggNOG" id="ENOG5032ZUI">
    <property type="taxonomic scope" value="Bacteria"/>
</dbReference>
<evidence type="ECO:0008006" key="3">
    <source>
        <dbReference type="Google" id="ProtNLM"/>
    </source>
</evidence>
<dbReference type="STRING" id="13035.Dacsa_2660"/>
<accession>K9YWG8</accession>
<evidence type="ECO:0000313" key="1">
    <source>
        <dbReference type="EMBL" id="AFZ51239.1"/>
    </source>
</evidence>
<evidence type="ECO:0000313" key="2">
    <source>
        <dbReference type="Proteomes" id="UP000010482"/>
    </source>
</evidence>